<gene>
    <name evidence="2" type="ORF">CAEBREN_28492</name>
</gene>
<organism evidence="3">
    <name type="scientific">Caenorhabditis brenneri</name>
    <name type="common">Nematode worm</name>
    <dbReference type="NCBI Taxonomy" id="135651"/>
    <lineage>
        <taxon>Eukaryota</taxon>
        <taxon>Metazoa</taxon>
        <taxon>Ecdysozoa</taxon>
        <taxon>Nematoda</taxon>
        <taxon>Chromadorea</taxon>
        <taxon>Rhabditida</taxon>
        <taxon>Rhabditina</taxon>
        <taxon>Rhabditomorpha</taxon>
        <taxon>Rhabditoidea</taxon>
        <taxon>Rhabditidae</taxon>
        <taxon>Peloderinae</taxon>
        <taxon>Caenorhabditis</taxon>
    </lineage>
</organism>
<evidence type="ECO:0000313" key="3">
    <source>
        <dbReference type="Proteomes" id="UP000008068"/>
    </source>
</evidence>
<feature type="compositionally biased region" description="Polar residues" evidence="1">
    <location>
        <begin position="20"/>
        <end position="31"/>
    </location>
</feature>
<feature type="region of interest" description="Disordered" evidence="1">
    <location>
        <begin position="1"/>
        <end position="31"/>
    </location>
</feature>
<sequence>MSLSSNTSSLGKHWKKVDTTKNSSSSVLTNTFSKPLNQSTVSSYSNTVVPSLHSIGKNSESHFSSSESTRNEATVSVNSLQNSLHGKSQTREETQCIILQTQALEELNTATEKIRKKEEVEELVGCIESSHEETINTLNMISENEEYALRIRQILSLNGPNHGVLPTSDREDHRVEDVFRSLVKMVHSLPLNNNERVDFDYAIQKVMDSKLSGKVKCEMITRHLLTTMGLWENGNISTAFSSGFDSEDWKSAGSICSRSGGLSSSENVFESSSFALTDSVSNDSNLSDLEGELRNASIRRAIEGPKQVFECSPWNTASIYSGFSSISDSRDSVQSVREPMSLSSYVMTSSVGESTLSSLSTTSMPNQIFENPNENVNYEQLATAFSASDPISSRPPRTVNPQSILQSSTGTRTRTESTGSLNYTNVSLGGMVDEALHTAKDIAETQAVNLLEALQYSARKCGVAVSDLMTAVSSSSESLSDTQASNHSNYSLSH</sequence>
<dbReference type="OrthoDB" id="5808380at2759"/>
<proteinExistence type="predicted"/>
<dbReference type="STRING" id="135651.G0MK64"/>
<feature type="region of interest" description="Disordered" evidence="1">
    <location>
        <begin position="388"/>
        <end position="421"/>
    </location>
</feature>
<dbReference type="AlphaFoldDB" id="G0MK64"/>
<feature type="compositionally biased region" description="Polar residues" evidence="1">
    <location>
        <begin position="1"/>
        <end position="10"/>
    </location>
</feature>
<keyword evidence="3" id="KW-1185">Reference proteome</keyword>
<dbReference type="EMBL" id="GL379798">
    <property type="protein sequence ID" value="EGT33698.1"/>
    <property type="molecule type" value="Genomic_DNA"/>
</dbReference>
<feature type="compositionally biased region" description="Polar residues" evidence="1">
    <location>
        <begin position="71"/>
        <end position="87"/>
    </location>
</feature>
<reference evidence="3" key="1">
    <citation type="submission" date="2011-07" db="EMBL/GenBank/DDBJ databases">
        <authorList>
            <consortium name="Caenorhabditis brenneri Sequencing and Analysis Consortium"/>
            <person name="Wilson R.K."/>
        </authorList>
    </citation>
    <scope>NUCLEOTIDE SEQUENCE [LARGE SCALE GENOMIC DNA]</scope>
    <source>
        <strain evidence="3">PB2801</strain>
    </source>
</reference>
<dbReference type="eggNOG" id="ENOG502TFTF">
    <property type="taxonomic scope" value="Eukaryota"/>
</dbReference>
<accession>G0MK64</accession>
<feature type="compositionally biased region" description="Low complexity" evidence="1">
    <location>
        <begin position="407"/>
        <end position="420"/>
    </location>
</feature>
<evidence type="ECO:0000313" key="2">
    <source>
        <dbReference type="EMBL" id="EGT33698.1"/>
    </source>
</evidence>
<dbReference type="FunCoup" id="G0MK64">
    <property type="interactions" value="1899"/>
</dbReference>
<dbReference type="InParanoid" id="G0MK64"/>
<feature type="region of interest" description="Disordered" evidence="1">
    <location>
        <begin position="475"/>
        <end position="494"/>
    </location>
</feature>
<dbReference type="Proteomes" id="UP000008068">
    <property type="component" value="Unassembled WGS sequence"/>
</dbReference>
<feature type="region of interest" description="Disordered" evidence="1">
    <location>
        <begin position="56"/>
        <end position="87"/>
    </location>
</feature>
<protein>
    <submittedName>
        <fullName evidence="2">Uncharacterized protein</fullName>
    </submittedName>
</protein>
<name>G0MK64_CAEBE</name>
<evidence type="ECO:0000256" key="1">
    <source>
        <dbReference type="SAM" id="MobiDB-lite"/>
    </source>
</evidence>
<dbReference type="HOGENOM" id="CLU_453603_0_0_1"/>